<dbReference type="PROSITE" id="PS50106">
    <property type="entry name" value="PDZ"/>
    <property type="match status" value="1"/>
</dbReference>
<dbReference type="InterPro" id="IPR001478">
    <property type="entry name" value="PDZ"/>
</dbReference>
<dbReference type="RefSeq" id="XP_030832196.1">
    <property type="nucleotide sequence ID" value="XM_030976336.1"/>
</dbReference>
<dbReference type="OrthoDB" id="10145298at2759"/>
<dbReference type="Gene3D" id="2.30.42.10">
    <property type="match status" value="1"/>
</dbReference>
<dbReference type="AlphaFoldDB" id="A0A7M7NA48"/>
<evidence type="ECO:0000259" key="1">
    <source>
        <dbReference type="PROSITE" id="PS50106"/>
    </source>
</evidence>
<dbReference type="SUPFAM" id="SSF50156">
    <property type="entry name" value="PDZ domain-like"/>
    <property type="match status" value="1"/>
</dbReference>
<dbReference type="OMA" id="GPDINNA"/>
<accession>A0A7M7NA48</accession>
<organism evidence="2 3">
    <name type="scientific">Strongylocentrotus purpuratus</name>
    <name type="common">Purple sea urchin</name>
    <dbReference type="NCBI Taxonomy" id="7668"/>
    <lineage>
        <taxon>Eukaryota</taxon>
        <taxon>Metazoa</taxon>
        <taxon>Echinodermata</taxon>
        <taxon>Eleutherozoa</taxon>
        <taxon>Echinozoa</taxon>
        <taxon>Echinoidea</taxon>
        <taxon>Euechinoidea</taxon>
        <taxon>Echinacea</taxon>
        <taxon>Camarodonta</taxon>
        <taxon>Echinidea</taxon>
        <taxon>Strongylocentrotidae</taxon>
        <taxon>Strongylocentrotus</taxon>
    </lineage>
</organism>
<feature type="domain" description="PDZ" evidence="1">
    <location>
        <begin position="20"/>
        <end position="107"/>
    </location>
</feature>
<protein>
    <recommendedName>
        <fullName evidence="1">PDZ domain-containing protein</fullName>
    </recommendedName>
</protein>
<dbReference type="GeneID" id="105445138"/>
<dbReference type="Proteomes" id="UP000007110">
    <property type="component" value="Unassembled WGS sequence"/>
</dbReference>
<dbReference type="EnsemblMetazoa" id="XM_030976336">
    <property type="protein sequence ID" value="XP_030832196"/>
    <property type="gene ID" value="LOC105445138"/>
</dbReference>
<dbReference type="InParanoid" id="A0A7M7NA48"/>
<proteinExistence type="predicted"/>
<evidence type="ECO:0000313" key="2">
    <source>
        <dbReference type="EnsemblMetazoa" id="XP_030832196"/>
    </source>
</evidence>
<dbReference type="SMART" id="SM00228">
    <property type="entry name" value="PDZ"/>
    <property type="match status" value="1"/>
</dbReference>
<name>A0A7M7NA48_STRPU</name>
<dbReference type="InterPro" id="IPR036034">
    <property type="entry name" value="PDZ_sf"/>
</dbReference>
<dbReference type="KEGG" id="spu:105445138"/>
<sequence length="373" mass="41102">MSVSGAEVCSGDRAESSRLFVQCQKKCPKIVTDFGCSLESSGGPDGGHSVVEVDWSGLAWKAGCRNRDVIVAVNAADMKVTDVGHSSLVEYLRDNGQTCSLLIKRDQESVTNFYWIAFHVKVKGREPIVKSKRLSVGPDINNAKHVHEALPPWARPTRSWSSTRKFRYDGSGKIRLVSGQSSSTDRYLGFFVNSRAPDLEPRAEPKFTIDDFVLNMHKYEATSDSVPGTVVAFSSEPRRNDTEMHTRMHTLGGTLGCFDRSSSSSSVDEEDETEIDGEACQCLSGSTSGPLMLEDFPSWMTNKEHKICGNRRMFLYTLNKNGTGSLSALSNDKLYVTSDSKGPACLKRTRSELTLLQVETSSSIYPNVHDVES</sequence>
<evidence type="ECO:0000313" key="3">
    <source>
        <dbReference type="Proteomes" id="UP000007110"/>
    </source>
</evidence>
<reference evidence="3" key="1">
    <citation type="submission" date="2015-02" db="EMBL/GenBank/DDBJ databases">
        <title>Genome sequencing for Strongylocentrotus purpuratus.</title>
        <authorList>
            <person name="Murali S."/>
            <person name="Liu Y."/>
            <person name="Vee V."/>
            <person name="English A."/>
            <person name="Wang M."/>
            <person name="Skinner E."/>
            <person name="Han Y."/>
            <person name="Muzny D.M."/>
            <person name="Worley K.C."/>
            <person name="Gibbs R.A."/>
        </authorList>
    </citation>
    <scope>NUCLEOTIDE SEQUENCE</scope>
</reference>
<keyword evidence="3" id="KW-1185">Reference proteome</keyword>
<reference evidence="2" key="2">
    <citation type="submission" date="2021-01" db="UniProtKB">
        <authorList>
            <consortium name="EnsemblMetazoa"/>
        </authorList>
    </citation>
    <scope>IDENTIFICATION</scope>
</reference>